<reference evidence="9 10" key="1">
    <citation type="journal article" date="2012" name="Eukaryot. Cell">
        <title>Draft genome sequence of Wickerhamomyces ciferrii NRRL Y-1031 F-60-10.</title>
        <authorList>
            <person name="Schneider J."/>
            <person name="Andrea H."/>
            <person name="Blom J."/>
            <person name="Jaenicke S."/>
            <person name="Ruckert C."/>
            <person name="Schorsch C."/>
            <person name="Szczepanowski R."/>
            <person name="Farwick M."/>
            <person name="Goesmann A."/>
            <person name="Puhler A."/>
            <person name="Schaffer S."/>
            <person name="Tauch A."/>
            <person name="Kohler T."/>
            <person name="Brinkrolf K."/>
        </authorList>
    </citation>
    <scope>NUCLEOTIDE SEQUENCE [LARGE SCALE GENOMIC DNA]</scope>
    <source>
        <strain evidence="10">ATCC 14091 / BCRC 22168 / CBS 111 / JCM 3599 / NBRC 0793 / NRRL Y-1031 F-60-10</strain>
    </source>
</reference>
<protein>
    <recommendedName>
        <fullName evidence="5">Protein YAE1</fullName>
    </recommendedName>
    <alternativeName>
        <fullName evidence="4">Protein yae1</fullName>
    </alternativeName>
</protein>
<comment type="caution">
    <text evidence="9">The sequence shown here is derived from an EMBL/GenBank/DDBJ whole genome shotgun (WGS) entry which is preliminary data.</text>
</comment>
<evidence type="ECO:0000256" key="3">
    <source>
        <dbReference type="ARBA" id="ARBA00007096"/>
    </source>
</evidence>
<evidence type="ECO:0000313" key="10">
    <source>
        <dbReference type="Proteomes" id="UP000009328"/>
    </source>
</evidence>
<dbReference type="GO" id="GO:0005634">
    <property type="term" value="C:nucleus"/>
    <property type="evidence" value="ECO:0007669"/>
    <property type="project" value="UniProtKB-SubCell"/>
</dbReference>
<sequence length="169" mass="19360">MPGQMEFKKKDEEVLSDGDIWADSDEDDYKPTIDEDEYYGVKHDGVEDSETAALRRQHAKKGYLDGLSTSKEDSLQEGFDKGYPMGAEIGIFVGKMIGQLQIIKALENIDDDIKKRANVLLVEARNELTIQKVLNRKYFDDDLNLPNEIHTLLQRWKSQCDDLFDDIKA</sequence>
<evidence type="ECO:0000256" key="2">
    <source>
        <dbReference type="ARBA" id="ARBA00004496"/>
    </source>
</evidence>
<accession>K0K845</accession>
<comment type="subcellular location">
    <subcellularLocation>
        <location evidence="2">Cytoplasm</location>
    </subcellularLocation>
    <subcellularLocation>
        <location evidence="1">Nucleus</location>
    </subcellularLocation>
</comment>
<evidence type="ECO:0000313" key="9">
    <source>
        <dbReference type="EMBL" id="CCH40995.1"/>
    </source>
</evidence>
<keyword evidence="10" id="KW-1185">Reference proteome</keyword>
<feature type="domain" description="Essential protein Yae1 N-terminal" evidence="8">
    <location>
        <begin position="62"/>
        <end position="100"/>
    </location>
</feature>
<comment type="similarity">
    <text evidence="3">Belongs to the YAE1 family.</text>
</comment>
<dbReference type="FunCoup" id="K0K845">
    <property type="interactions" value="4"/>
</dbReference>
<dbReference type="HOGENOM" id="CLU_066684_2_0_1"/>
<evidence type="ECO:0000256" key="6">
    <source>
        <dbReference type="ARBA" id="ARBA00022490"/>
    </source>
</evidence>
<dbReference type="AlphaFoldDB" id="K0K845"/>
<dbReference type="InterPro" id="IPR019191">
    <property type="entry name" value="Essential_protein_Yae1_N"/>
</dbReference>
<proteinExistence type="inferred from homology"/>
<gene>
    <name evidence="9" type="ORF">BN7_532</name>
</gene>
<dbReference type="PANTHER" id="PTHR18829:SF0">
    <property type="entry name" value="PROTEIN YAE1 HOMOLOG"/>
    <property type="match status" value="1"/>
</dbReference>
<evidence type="ECO:0000256" key="4">
    <source>
        <dbReference type="ARBA" id="ARBA00017286"/>
    </source>
</evidence>
<dbReference type="STRING" id="1206466.K0K845"/>
<dbReference type="InterPro" id="IPR038881">
    <property type="entry name" value="Yae1-like"/>
</dbReference>
<dbReference type="EMBL" id="CAIF01000011">
    <property type="protein sequence ID" value="CCH40995.1"/>
    <property type="molecule type" value="Genomic_DNA"/>
</dbReference>
<keyword evidence="7" id="KW-0539">Nucleus</keyword>
<dbReference type="InParanoid" id="K0K845"/>
<evidence type="ECO:0000259" key="8">
    <source>
        <dbReference type="Pfam" id="PF09811"/>
    </source>
</evidence>
<dbReference type="eggNOG" id="KOG4774">
    <property type="taxonomic scope" value="Eukaryota"/>
</dbReference>
<keyword evidence="6" id="KW-0963">Cytoplasm</keyword>
<evidence type="ECO:0000256" key="7">
    <source>
        <dbReference type="ARBA" id="ARBA00023242"/>
    </source>
</evidence>
<name>K0K845_WICCF</name>
<dbReference type="PANTHER" id="PTHR18829">
    <property type="entry name" value="PROTEIN YAE1 HOMOLOG"/>
    <property type="match status" value="1"/>
</dbReference>
<evidence type="ECO:0000256" key="1">
    <source>
        <dbReference type="ARBA" id="ARBA00004123"/>
    </source>
</evidence>
<organism evidence="9 10">
    <name type="scientific">Wickerhamomyces ciferrii (strain ATCC 14091 / BCRC 22168 / CBS 111 / JCM 3599 / NBRC 0793 / NRRL Y-1031 F-60-10)</name>
    <name type="common">Yeast</name>
    <name type="synonym">Pichia ciferrii</name>
    <dbReference type="NCBI Taxonomy" id="1206466"/>
    <lineage>
        <taxon>Eukaryota</taxon>
        <taxon>Fungi</taxon>
        <taxon>Dikarya</taxon>
        <taxon>Ascomycota</taxon>
        <taxon>Saccharomycotina</taxon>
        <taxon>Saccharomycetes</taxon>
        <taxon>Phaffomycetales</taxon>
        <taxon>Wickerhamomycetaceae</taxon>
        <taxon>Wickerhamomyces</taxon>
    </lineage>
</organism>
<dbReference type="GO" id="GO:0005737">
    <property type="term" value="C:cytoplasm"/>
    <property type="evidence" value="ECO:0007669"/>
    <property type="project" value="UniProtKB-SubCell"/>
</dbReference>
<evidence type="ECO:0000256" key="5">
    <source>
        <dbReference type="ARBA" id="ARBA00018400"/>
    </source>
</evidence>
<dbReference type="Proteomes" id="UP000009328">
    <property type="component" value="Unassembled WGS sequence"/>
</dbReference>
<dbReference type="Pfam" id="PF09811">
    <property type="entry name" value="Yae1_N"/>
    <property type="match status" value="1"/>
</dbReference>